<reference evidence="1" key="1">
    <citation type="journal article" date="2014" name="Int. J. Syst. Evol. Microbiol.">
        <title>Complete genome sequence of Corynebacterium casei LMG S-19264T (=DSM 44701T), isolated from a smear-ripened cheese.</title>
        <authorList>
            <consortium name="US DOE Joint Genome Institute (JGI-PGF)"/>
            <person name="Walter F."/>
            <person name="Albersmeier A."/>
            <person name="Kalinowski J."/>
            <person name="Ruckert C."/>
        </authorList>
    </citation>
    <scope>NUCLEOTIDE SEQUENCE</scope>
    <source>
        <strain evidence="1">JCM 30078</strain>
    </source>
</reference>
<keyword evidence="2" id="KW-1185">Reference proteome</keyword>
<dbReference type="EMBL" id="BMPO01000003">
    <property type="protein sequence ID" value="GGJ89777.1"/>
    <property type="molecule type" value="Genomic_DNA"/>
</dbReference>
<accession>A0A917PS32</accession>
<evidence type="ECO:0000313" key="1">
    <source>
        <dbReference type="EMBL" id="GGJ89777.1"/>
    </source>
</evidence>
<reference evidence="1" key="2">
    <citation type="submission" date="2020-09" db="EMBL/GenBank/DDBJ databases">
        <authorList>
            <person name="Sun Q."/>
            <person name="Ohkuma M."/>
        </authorList>
    </citation>
    <scope>NUCLEOTIDE SEQUENCE</scope>
    <source>
        <strain evidence="1">JCM 30078</strain>
    </source>
</reference>
<sequence>MVSALEIAVQTIQSEAVIAQLDSEIRWQALESTVNVAAVAGYGEVATLCEAKTTDLSTARQLHFAIPCILMSCGQNLMQHLQSY</sequence>
<dbReference type="Proteomes" id="UP000635983">
    <property type="component" value="Unassembled WGS sequence"/>
</dbReference>
<organism evidence="1 2">
    <name type="scientific">Pseudomonas matsuisoli</name>
    <dbReference type="NCBI Taxonomy" id="1515666"/>
    <lineage>
        <taxon>Bacteria</taxon>
        <taxon>Pseudomonadati</taxon>
        <taxon>Pseudomonadota</taxon>
        <taxon>Gammaproteobacteria</taxon>
        <taxon>Pseudomonadales</taxon>
        <taxon>Pseudomonadaceae</taxon>
        <taxon>Pseudomonas</taxon>
    </lineage>
</organism>
<dbReference type="AlphaFoldDB" id="A0A917PS32"/>
<name>A0A917PS32_9PSED</name>
<protein>
    <submittedName>
        <fullName evidence="1">Uncharacterized protein</fullName>
    </submittedName>
</protein>
<evidence type="ECO:0000313" key="2">
    <source>
        <dbReference type="Proteomes" id="UP000635983"/>
    </source>
</evidence>
<comment type="caution">
    <text evidence="1">The sequence shown here is derived from an EMBL/GenBank/DDBJ whole genome shotgun (WGS) entry which is preliminary data.</text>
</comment>
<proteinExistence type="predicted"/>
<gene>
    <name evidence="1" type="ORF">GCM10009304_14170</name>
</gene>